<comment type="caution">
    <text evidence="2">The sequence shown here is derived from an EMBL/GenBank/DDBJ whole genome shotgun (WGS) entry which is preliminary data.</text>
</comment>
<dbReference type="Proteomes" id="UP000463224">
    <property type="component" value="Unassembled WGS sequence"/>
</dbReference>
<accession>A0A844QDU8</accession>
<evidence type="ECO:0000313" key="2">
    <source>
        <dbReference type="EMBL" id="MVA96268.1"/>
    </source>
</evidence>
<dbReference type="AlphaFoldDB" id="A0A844QDU8"/>
<dbReference type="Pfam" id="PF13391">
    <property type="entry name" value="HNH_2"/>
    <property type="match status" value="1"/>
</dbReference>
<evidence type="ECO:0000313" key="3">
    <source>
        <dbReference type="Proteomes" id="UP000463224"/>
    </source>
</evidence>
<evidence type="ECO:0000259" key="1">
    <source>
        <dbReference type="Pfam" id="PF13391"/>
    </source>
</evidence>
<feature type="domain" description="HNH nuclease" evidence="1">
    <location>
        <begin position="144"/>
        <end position="193"/>
    </location>
</feature>
<organism evidence="2 3">
    <name type="scientific">Nitratireductor arenosus</name>
    <dbReference type="NCBI Taxonomy" id="2682096"/>
    <lineage>
        <taxon>Bacteria</taxon>
        <taxon>Pseudomonadati</taxon>
        <taxon>Pseudomonadota</taxon>
        <taxon>Alphaproteobacteria</taxon>
        <taxon>Hyphomicrobiales</taxon>
        <taxon>Phyllobacteriaceae</taxon>
        <taxon>Nitratireductor</taxon>
    </lineage>
</organism>
<dbReference type="EMBL" id="WPHG01000001">
    <property type="protein sequence ID" value="MVA96268.1"/>
    <property type="molecule type" value="Genomic_DNA"/>
</dbReference>
<gene>
    <name evidence="2" type="ORF">GN330_03280</name>
</gene>
<protein>
    <recommendedName>
        <fullName evidence="1">HNH nuclease domain-containing protein</fullName>
    </recommendedName>
</protein>
<sequence length="242" mass="26851">MSERSTAMEACSTMTDLTFDRKQALEAIRLAKTNGQEWLYESYPKPNGQKRKSSTGFLMHEGAAYPVKPLGRLANEIAGNPMTDNPITNVFRKYFERLGFQLIDSPEDEAESATERQRRLAEVWERPGQARFRRAVFKMFGARCLVTGCETLMALEAAHVLPVSSGGGDDGWNGIPLRADLHRLFDAGAITIEPTSWKLLVADDVCKEYGQYHGLNLEPVIAQIDGVSDLAAALRKRVAMIG</sequence>
<reference evidence="2 3" key="1">
    <citation type="submission" date="2019-12" db="EMBL/GenBank/DDBJ databases">
        <title>Nitratireductor arenosus sp. nov., Isolated from sea sand, Jeju island, South Korea.</title>
        <authorList>
            <person name="Kim W."/>
        </authorList>
    </citation>
    <scope>NUCLEOTIDE SEQUENCE [LARGE SCALE GENOMIC DNA]</scope>
    <source>
        <strain evidence="2 3">CAU 1489</strain>
    </source>
</reference>
<dbReference type="InterPro" id="IPR003615">
    <property type="entry name" value="HNH_nuc"/>
</dbReference>
<keyword evidence="3" id="KW-1185">Reference proteome</keyword>
<proteinExistence type="predicted"/>
<name>A0A844QDU8_9HYPH</name>